<feature type="transmembrane region" description="Helical" evidence="6">
    <location>
        <begin position="308"/>
        <end position="341"/>
    </location>
</feature>
<dbReference type="InterPro" id="IPR002549">
    <property type="entry name" value="AI-2E-like"/>
</dbReference>
<comment type="caution">
    <text evidence="7">The sequence shown here is derived from an EMBL/GenBank/DDBJ whole genome shotgun (WGS) entry which is preliminary data.</text>
</comment>
<name>A0A318TXY4_9BRAD</name>
<keyword evidence="3 6" id="KW-0812">Transmembrane</keyword>
<dbReference type="OrthoDB" id="106838at2"/>
<feature type="transmembrane region" description="Helical" evidence="6">
    <location>
        <begin position="226"/>
        <end position="249"/>
    </location>
</feature>
<dbReference type="PANTHER" id="PTHR21716">
    <property type="entry name" value="TRANSMEMBRANE PROTEIN"/>
    <property type="match status" value="1"/>
</dbReference>
<dbReference type="PANTHER" id="PTHR21716:SF4">
    <property type="entry name" value="TRANSMEMBRANE PROTEIN 245"/>
    <property type="match status" value="1"/>
</dbReference>
<keyword evidence="4 6" id="KW-1133">Transmembrane helix</keyword>
<dbReference type="GO" id="GO:0016020">
    <property type="term" value="C:membrane"/>
    <property type="evidence" value="ECO:0007669"/>
    <property type="project" value="UniProtKB-SubCell"/>
</dbReference>
<evidence type="ECO:0000313" key="8">
    <source>
        <dbReference type="Proteomes" id="UP000248148"/>
    </source>
</evidence>
<gene>
    <name evidence="7" type="ORF">BJ122_103173</name>
</gene>
<dbReference type="Proteomes" id="UP000248148">
    <property type="component" value="Unassembled WGS sequence"/>
</dbReference>
<comment type="subcellular location">
    <subcellularLocation>
        <location evidence="1">Membrane</location>
        <topology evidence="1">Multi-pass membrane protein</topology>
    </subcellularLocation>
</comment>
<feature type="transmembrane region" description="Helical" evidence="6">
    <location>
        <begin position="31"/>
        <end position="49"/>
    </location>
</feature>
<evidence type="ECO:0000256" key="6">
    <source>
        <dbReference type="SAM" id="Phobius"/>
    </source>
</evidence>
<keyword evidence="5 6" id="KW-0472">Membrane</keyword>
<feature type="transmembrane region" description="Helical" evidence="6">
    <location>
        <begin position="159"/>
        <end position="177"/>
    </location>
</feature>
<sequence length="354" mass="38674">MRADENKFFVLLIVVVTLAFGWVLLPFYSGLLWGVVIAIVFTPLHRWLWQRLNGRDNLAALLTLAIIIMMVLLPLSLIGAALTKEAARTYARFQSGEIDLVRLFREATAALPSWVTDLVKEFDIGNLGALQQQLSDGLLKSSQFLAGQALTIGQNTFEFVINLGVMLYLLFFLFRDGEKLTRRIRGVLPLHEHQLNELLLKFIVVIRATIKGNMVIAMLQGALGGLMLWALGIGGALLWAVVMAFLSLLPAVGAGLVWVPIAIYLLATGAVWKGVVLFAYGAFVIGLVDNLLRPVLVGKDTKMPDYVVLISTLGGINVFGLNGFILGPVIAAMFIAVWDIFGAAKQSDSRPELG</sequence>
<feature type="transmembrane region" description="Helical" evidence="6">
    <location>
        <begin position="7"/>
        <end position="25"/>
    </location>
</feature>
<evidence type="ECO:0000256" key="4">
    <source>
        <dbReference type="ARBA" id="ARBA00022989"/>
    </source>
</evidence>
<accession>A0A318TXY4</accession>
<dbReference type="EMBL" id="QJTI01000003">
    <property type="protein sequence ID" value="PYF04519.1"/>
    <property type="molecule type" value="Genomic_DNA"/>
</dbReference>
<evidence type="ECO:0000256" key="2">
    <source>
        <dbReference type="ARBA" id="ARBA00009773"/>
    </source>
</evidence>
<evidence type="ECO:0000256" key="1">
    <source>
        <dbReference type="ARBA" id="ARBA00004141"/>
    </source>
</evidence>
<feature type="transmembrane region" description="Helical" evidence="6">
    <location>
        <begin position="261"/>
        <end position="288"/>
    </location>
</feature>
<keyword evidence="8" id="KW-1185">Reference proteome</keyword>
<comment type="similarity">
    <text evidence="2">Belongs to the autoinducer-2 exporter (AI-2E) (TC 2.A.86) family.</text>
</comment>
<evidence type="ECO:0000256" key="5">
    <source>
        <dbReference type="ARBA" id="ARBA00023136"/>
    </source>
</evidence>
<reference evidence="7 8" key="1">
    <citation type="submission" date="2018-06" db="EMBL/GenBank/DDBJ databases">
        <title>Genomic Encyclopedia of Archaeal and Bacterial Type Strains, Phase II (KMG-II): from individual species to whole genera.</title>
        <authorList>
            <person name="Goeker M."/>
        </authorList>
    </citation>
    <scope>NUCLEOTIDE SEQUENCE [LARGE SCALE GENOMIC DNA]</scope>
    <source>
        <strain evidence="7 8">JCM 11668</strain>
    </source>
</reference>
<dbReference type="RefSeq" id="WP_110779910.1">
    <property type="nucleotide sequence ID" value="NZ_QJTI01000003.1"/>
</dbReference>
<proteinExistence type="inferred from homology"/>
<feature type="transmembrane region" description="Helical" evidence="6">
    <location>
        <begin position="61"/>
        <end position="82"/>
    </location>
</feature>
<organism evidence="7 8">
    <name type="scientific">Rhodopseudomonas faecalis</name>
    <dbReference type="NCBI Taxonomy" id="99655"/>
    <lineage>
        <taxon>Bacteria</taxon>
        <taxon>Pseudomonadati</taxon>
        <taxon>Pseudomonadota</taxon>
        <taxon>Alphaproteobacteria</taxon>
        <taxon>Hyphomicrobiales</taxon>
        <taxon>Nitrobacteraceae</taxon>
        <taxon>Rhodopseudomonas</taxon>
    </lineage>
</organism>
<evidence type="ECO:0000313" key="7">
    <source>
        <dbReference type="EMBL" id="PYF04519.1"/>
    </source>
</evidence>
<dbReference type="AlphaFoldDB" id="A0A318TXY4"/>
<protein>
    <submittedName>
        <fullName evidence="7">Putative PurR-regulated permease PerM</fullName>
    </submittedName>
</protein>
<dbReference type="Pfam" id="PF01594">
    <property type="entry name" value="AI-2E_transport"/>
    <property type="match status" value="1"/>
</dbReference>
<evidence type="ECO:0000256" key="3">
    <source>
        <dbReference type="ARBA" id="ARBA00022692"/>
    </source>
</evidence>